<comment type="cofactor">
    <cofactor evidence="1">
        <name>[4Fe-4S] cluster</name>
        <dbReference type="ChEBI" id="CHEBI:49883"/>
    </cofactor>
</comment>
<evidence type="ECO:0000256" key="4">
    <source>
        <dbReference type="ARBA" id="ARBA00023004"/>
    </source>
</evidence>
<evidence type="ECO:0000256" key="3">
    <source>
        <dbReference type="ARBA" id="ARBA00022723"/>
    </source>
</evidence>
<keyword evidence="3" id="KW-0479">Metal-binding</keyword>
<dbReference type="CDD" id="cd01335">
    <property type="entry name" value="Radical_SAM"/>
    <property type="match status" value="1"/>
</dbReference>
<keyword evidence="9" id="KW-1185">Reference proteome</keyword>
<dbReference type="EMBL" id="JBAJEX010000006">
    <property type="protein sequence ID" value="MEO1767326.1"/>
    <property type="molecule type" value="Genomic_DNA"/>
</dbReference>
<feature type="region of interest" description="Disordered" evidence="6">
    <location>
        <begin position="318"/>
        <end position="346"/>
    </location>
</feature>
<dbReference type="InterPro" id="IPR013785">
    <property type="entry name" value="Aldolase_TIM"/>
</dbReference>
<dbReference type="Gene3D" id="3.20.20.70">
    <property type="entry name" value="Aldolase class I"/>
    <property type="match status" value="1"/>
</dbReference>
<dbReference type="RefSeq" id="WP_347308436.1">
    <property type="nucleotide sequence ID" value="NZ_JBAJEX010000006.1"/>
</dbReference>
<evidence type="ECO:0000256" key="2">
    <source>
        <dbReference type="ARBA" id="ARBA00022691"/>
    </source>
</evidence>
<gene>
    <name evidence="8" type="ORF">V6E02_08890</name>
</gene>
<name>A0ABV0EF84_9BURK</name>
<sequence length="364" mass="41502">MEQTIHFYRPDLRRRTPEMRSPEYVQMSTAAAITLGLMPGRMYRTDCTHCLNLLVTYPEGCRANCAYCGLARHREEARDYADRNFIRVDWPTCRFDEVIARMRSGADRGCFQRMCISMITHPDSDADTRVLLAKWVRAVPHVPVSILSNPTTMKRDDLVELKALGAEIFTVALDAVTPAIFERTRGRSVNSPHRWEKYWQAIHWAAEVFGPERFGVHLICGMGETEQEMLTLCQTIRDLGGHNHLFAFFPERGALMEDWPACDPGQWRRVQLGRYLIDYAGGRIERMRFDAAGRLTDFGLPRETLEAIIASGKPFRTSGCPGPEADVSACNRPYGDSPPSDIRSYPFPLEAQDLQRVRRQLEGN</sequence>
<keyword evidence="2" id="KW-0949">S-adenosyl-L-methionine</keyword>
<dbReference type="InterPro" id="IPR058240">
    <property type="entry name" value="rSAM_sf"/>
</dbReference>
<reference evidence="8 9" key="1">
    <citation type="submission" date="2024-02" db="EMBL/GenBank/DDBJ databases">
        <title>New thermophilic sulfur-oxidizing bacteria from a hot springs of the Uzon caldera (Kamchatka, Russia).</title>
        <authorList>
            <person name="Dukat A.M."/>
            <person name="Elcheninov A.G."/>
            <person name="Frolov E.N."/>
        </authorList>
    </citation>
    <scope>NUCLEOTIDE SEQUENCE [LARGE SCALE GENOMIC DNA]</scope>
    <source>
        <strain evidence="8 9">AK1</strain>
    </source>
</reference>
<keyword evidence="4" id="KW-0408">Iron</keyword>
<dbReference type="SFLD" id="SFLDS00029">
    <property type="entry name" value="Radical_SAM"/>
    <property type="match status" value="1"/>
</dbReference>
<dbReference type="Proteomes" id="UP001482231">
    <property type="component" value="Unassembled WGS sequence"/>
</dbReference>
<proteinExistence type="predicted"/>
<comment type="caution">
    <text evidence="8">The sequence shown here is derived from an EMBL/GenBank/DDBJ whole genome shotgun (WGS) entry which is preliminary data.</text>
</comment>
<dbReference type="Pfam" id="PF04055">
    <property type="entry name" value="Radical_SAM"/>
    <property type="match status" value="1"/>
</dbReference>
<organism evidence="8 9">
    <name type="scientific">Thiobacter aerophilum</name>
    <dbReference type="NCBI Taxonomy" id="3121275"/>
    <lineage>
        <taxon>Bacteria</taxon>
        <taxon>Pseudomonadati</taxon>
        <taxon>Pseudomonadota</taxon>
        <taxon>Betaproteobacteria</taxon>
        <taxon>Burkholderiales</taxon>
        <taxon>Thiobacteraceae</taxon>
        <taxon>Thiobacter</taxon>
    </lineage>
</organism>
<dbReference type="SFLD" id="SFLDG01098">
    <property type="entry name" value="Uncharacterised_Radical_SAM_Su"/>
    <property type="match status" value="1"/>
</dbReference>
<dbReference type="InterPro" id="IPR007197">
    <property type="entry name" value="rSAM"/>
</dbReference>
<feature type="domain" description="Radical SAM core" evidence="7">
    <location>
        <begin position="45"/>
        <end position="283"/>
    </location>
</feature>
<evidence type="ECO:0000256" key="1">
    <source>
        <dbReference type="ARBA" id="ARBA00001966"/>
    </source>
</evidence>
<evidence type="ECO:0000313" key="8">
    <source>
        <dbReference type="EMBL" id="MEO1767326.1"/>
    </source>
</evidence>
<protein>
    <submittedName>
        <fullName evidence="8">Radical SAM protein</fullName>
    </submittedName>
</protein>
<keyword evidence="5" id="KW-0411">Iron-sulfur</keyword>
<dbReference type="PROSITE" id="PS51918">
    <property type="entry name" value="RADICAL_SAM"/>
    <property type="match status" value="1"/>
</dbReference>
<evidence type="ECO:0000313" key="9">
    <source>
        <dbReference type="Proteomes" id="UP001482231"/>
    </source>
</evidence>
<evidence type="ECO:0000256" key="5">
    <source>
        <dbReference type="ARBA" id="ARBA00023014"/>
    </source>
</evidence>
<dbReference type="SUPFAM" id="SSF102114">
    <property type="entry name" value="Radical SAM enzymes"/>
    <property type="match status" value="1"/>
</dbReference>
<accession>A0ABV0EF84</accession>
<dbReference type="InterPro" id="IPR006638">
    <property type="entry name" value="Elp3/MiaA/NifB-like_rSAM"/>
</dbReference>
<dbReference type="SMART" id="SM00729">
    <property type="entry name" value="Elp3"/>
    <property type="match status" value="1"/>
</dbReference>
<evidence type="ECO:0000256" key="6">
    <source>
        <dbReference type="SAM" id="MobiDB-lite"/>
    </source>
</evidence>
<evidence type="ECO:0000259" key="7">
    <source>
        <dbReference type="PROSITE" id="PS51918"/>
    </source>
</evidence>